<dbReference type="GeneTree" id="ENSGT00940000156390"/>
<dbReference type="Ensembl" id="ENSKMAT00000005048.1">
    <property type="protein sequence ID" value="ENSKMAP00000004961.1"/>
    <property type="gene ID" value="ENSKMAG00000003741.1"/>
</dbReference>
<dbReference type="PANTHER" id="PTHR11039:SF48">
    <property type="entry name" value="NEBULETTE"/>
    <property type="match status" value="1"/>
</dbReference>
<dbReference type="GO" id="GO:0071691">
    <property type="term" value="P:cardiac muscle thin filament assembly"/>
    <property type="evidence" value="ECO:0007669"/>
    <property type="project" value="TreeGrafter"/>
</dbReference>
<dbReference type="GO" id="GO:0030018">
    <property type="term" value="C:Z disc"/>
    <property type="evidence" value="ECO:0007669"/>
    <property type="project" value="InterPro"/>
</dbReference>
<sequence length="590" mass="68236">QNKDASTFYHLMPETNDTQFARQQTEMLSEVPIVSADSLQPSPWRYISVKYKEDVQKELSSSLYSRLPQTLQTERAKEVTELQSQKFYKEKYNREKGKSSYSNMKTLPEVEHAMEVHKNQSEVNIYHPVELHRYNSAPDRPDIVNATNAAKLASDVITQHALVRPETSVSLSLMFVLQVKYKEVFDRHLKGQKPSYNPLDCVSFKQTQVAAALASQVKYKTNQNQKPEGSTDLPNLLQLEHVLHASKIQSNVEYKKKYQQTKAHYHLSVDTAEQRHHKENAVLHSQVKYREEYERSRGRSLMEFGDTQAYKTSKEAQKIQSEKEYRREFEEQVKGKALQDVDQTPGYLTARHASFLLSEKEYRKDLEQEVKGRGLSDVLLLHLETETGEMFTCEPSFVGLQREYRRDLETDILGKGMELSADVLEIQRARRASEIQSQTSYKQTDQLRGNSYGTLMDTPELLHASYLRDVYSQKKYKDEAEQLKTRYSLVSETPEMERVRANQRHVSSVQYREEVGQGTAVMDTPEMERVRRNQENISSVRTETRCLHGVKYKQSAAKATSVGVTPEVERVKQNQENISSARTRRVLLLV</sequence>
<reference evidence="3" key="1">
    <citation type="submission" date="2025-08" db="UniProtKB">
        <authorList>
            <consortium name="Ensembl"/>
        </authorList>
    </citation>
    <scope>IDENTIFICATION</scope>
</reference>
<keyword evidence="2" id="KW-0009">Actin-binding</keyword>
<name>A0A3Q2ZMS8_KRYMA</name>
<dbReference type="Proteomes" id="UP000264800">
    <property type="component" value="Unplaced"/>
</dbReference>
<accession>A0A3Q2ZMS8</accession>
<dbReference type="OMA" id="EXKEYKK"/>
<organism evidence="3 4">
    <name type="scientific">Kryptolebias marmoratus</name>
    <name type="common">Mangrove killifish</name>
    <name type="synonym">Rivulus marmoratus</name>
    <dbReference type="NCBI Taxonomy" id="37003"/>
    <lineage>
        <taxon>Eukaryota</taxon>
        <taxon>Metazoa</taxon>
        <taxon>Chordata</taxon>
        <taxon>Craniata</taxon>
        <taxon>Vertebrata</taxon>
        <taxon>Euteleostomi</taxon>
        <taxon>Actinopterygii</taxon>
        <taxon>Neopterygii</taxon>
        <taxon>Teleostei</taxon>
        <taxon>Neoteleostei</taxon>
        <taxon>Acanthomorphata</taxon>
        <taxon>Ovalentaria</taxon>
        <taxon>Atherinomorphae</taxon>
        <taxon>Cyprinodontiformes</taxon>
        <taxon>Rivulidae</taxon>
        <taxon>Kryptolebias</taxon>
    </lineage>
</organism>
<reference evidence="3" key="2">
    <citation type="submission" date="2025-09" db="UniProtKB">
        <authorList>
            <consortium name="Ensembl"/>
        </authorList>
    </citation>
    <scope>IDENTIFICATION</scope>
</reference>
<dbReference type="SMART" id="SM00227">
    <property type="entry name" value="NEBU"/>
    <property type="match status" value="14"/>
</dbReference>
<keyword evidence="1" id="KW-0677">Repeat</keyword>
<evidence type="ECO:0000256" key="2">
    <source>
        <dbReference type="ARBA" id="ARBA00023203"/>
    </source>
</evidence>
<dbReference type="AlphaFoldDB" id="A0A3Q2ZMS8"/>
<evidence type="ECO:0000313" key="4">
    <source>
        <dbReference type="Proteomes" id="UP000264800"/>
    </source>
</evidence>
<dbReference type="PROSITE" id="PS51216">
    <property type="entry name" value="NEBULIN"/>
    <property type="match status" value="7"/>
</dbReference>
<dbReference type="InterPro" id="IPR055297">
    <property type="entry name" value="NEBU/NEBL"/>
</dbReference>
<dbReference type="InterPro" id="IPR000900">
    <property type="entry name" value="Nebulin_repeat"/>
</dbReference>
<dbReference type="GO" id="GO:0051015">
    <property type="term" value="F:actin filament binding"/>
    <property type="evidence" value="ECO:0007669"/>
    <property type="project" value="InterPro"/>
</dbReference>
<evidence type="ECO:0000256" key="1">
    <source>
        <dbReference type="ARBA" id="ARBA00022737"/>
    </source>
</evidence>
<dbReference type="PANTHER" id="PTHR11039">
    <property type="entry name" value="NEBULIN"/>
    <property type="match status" value="1"/>
</dbReference>
<dbReference type="Pfam" id="PF00880">
    <property type="entry name" value="Nebulin"/>
    <property type="match status" value="6"/>
</dbReference>
<evidence type="ECO:0000313" key="3">
    <source>
        <dbReference type="Ensembl" id="ENSKMAP00000004961.1"/>
    </source>
</evidence>
<keyword evidence="4" id="KW-1185">Reference proteome</keyword>
<protein>
    <recommendedName>
        <fullName evidence="5">Nebulette</fullName>
    </recommendedName>
</protein>
<evidence type="ECO:0008006" key="5">
    <source>
        <dbReference type="Google" id="ProtNLM"/>
    </source>
</evidence>
<proteinExistence type="predicted"/>